<evidence type="ECO:0000259" key="1">
    <source>
        <dbReference type="Pfam" id="PF11706"/>
    </source>
</evidence>
<dbReference type="InterPro" id="IPR021005">
    <property type="entry name" value="Znf_CGNR"/>
</dbReference>
<organism evidence="2 3">
    <name type="scientific">Bacillus changyiensis</name>
    <dbReference type="NCBI Taxonomy" id="3004103"/>
    <lineage>
        <taxon>Bacteria</taxon>
        <taxon>Bacillati</taxon>
        <taxon>Bacillota</taxon>
        <taxon>Bacilli</taxon>
        <taxon>Bacillales</taxon>
        <taxon>Bacillaceae</taxon>
        <taxon>Bacillus</taxon>
    </lineage>
</organism>
<name>A0ABT4XA87_9BACI</name>
<dbReference type="Pfam" id="PF07336">
    <property type="entry name" value="ABATE"/>
    <property type="match status" value="1"/>
</dbReference>
<dbReference type="InterPro" id="IPR010852">
    <property type="entry name" value="ABATE"/>
</dbReference>
<dbReference type="Gene3D" id="1.10.3300.10">
    <property type="entry name" value="Jann2411-like domain"/>
    <property type="match status" value="1"/>
</dbReference>
<reference evidence="2 3" key="1">
    <citation type="submission" date="2023-01" db="EMBL/GenBank/DDBJ databases">
        <title>Bacillus changyiensis sp. nov., isolated from a coastal deposit.</title>
        <authorList>
            <person name="Xiao G."/>
            <person name="Lai Q."/>
            <person name="Hu Z."/>
            <person name="Shao Z."/>
        </authorList>
    </citation>
    <scope>NUCLEOTIDE SEQUENCE [LARGE SCALE GENOMIC DNA]</scope>
    <source>
        <strain evidence="2 3">CLL-7-23</strain>
    </source>
</reference>
<dbReference type="RefSeq" id="WP_271342134.1">
    <property type="nucleotide sequence ID" value="NZ_JAQKAB010000015.1"/>
</dbReference>
<dbReference type="Proteomes" id="UP001211894">
    <property type="component" value="Unassembled WGS sequence"/>
</dbReference>
<dbReference type="PANTHER" id="PTHR35525:SF3">
    <property type="entry name" value="BLL6575 PROTEIN"/>
    <property type="match status" value="1"/>
</dbReference>
<dbReference type="SUPFAM" id="SSF160904">
    <property type="entry name" value="Jann2411-like"/>
    <property type="match status" value="1"/>
</dbReference>
<accession>A0ABT4XA87</accession>
<sequence length="193" mass="22387">MTTEIKFPLISGNISMDLVNTEVVRHGTRHDLLTNTEHVLAWFDTLMMEKIIFKEQFRDLEQWGDHALVLLRELRSFLREGYENIADGKELSSDWIMHLELLMKKAPFTYHLKNDMLIPTPMGTPENVIASLIALDALKLISSDQLSNIRRCANPDCVLLFIDAHGRRKWCSMKICGNRSKVTRHQRQKAQKK</sequence>
<evidence type="ECO:0000313" key="3">
    <source>
        <dbReference type="Proteomes" id="UP001211894"/>
    </source>
</evidence>
<keyword evidence="3" id="KW-1185">Reference proteome</keyword>
<dbReference type="InterPro" id="IPR023286">
    <property type="entry name" value="ABATE_dom_sf"/>
</dbReference>
<feature type="domain" description="Zinc finger CGNR" evidence="1">
    <location>
        <begin position="149"/>
        <end position="188"/>
    </location>
</feature>
<evidence type="ECO:0000313" key="2">
    <source>
        <dbReference type="EMBL" id="MDA7028326.1"/>
    </source>
</evidence>
<gene>
    <name evidence="2" type="ORF">PJ311_17425</name>
</gene>
<proteinExistence type="predicted"/>
<comment type="caution">
    <text evidence="2">The sequence shown here is derived from an EMBL/GenBank/DDBJ whole genome shotgun (WGS) entry which is preliminary data.</text>
</comment>
<protein>
    <submittedName>
        <fullName evidence="2">CGNR zinc finger domain-containing protein</fullName>
    </submittedName>
</protein>
<dbReference type="Pfam" id="PF11706">
    <property type="entry name" value="zf-CGNR"/>
    <property type="match status" value="1"/>
</dbReference>
<dbReference type="EMBL" id="JAQKAB010000015">
    <property type="protein sequence ID" value="MDA7028326.1"/>
    <property type="molecule type" value="Genomic_DNA"/>
</dbReference>
<dbReference type="PANTHER" id="PTHR35525">
    <property type="entry name" value="BLL6575 PROTEIN"/>
    <property type="match status" value="1"/>
</dbReference>